<dbReference type="PANTHER" id="PTHR47219:SF9">
    <property type="entry name" value="GTPASE ACTIVATING PROTEIN AND CENTROSOME-ASSOCIATED, ISOFORM B"/>
    <property type="match status" value="1"/>
</dbReference>
<keyword evidence="1" id="KW-1133">Transmembrane helix</keyword>
<dbReference type="FunFam" id="1.10.472.80:FF:000078">
    <property type="entry name" value="Uncharacterized protein"/>
    <property type="match status" value="1"/>
</dbReference>
<dbReference type="SMART" id="SM00164">
    <property type="entry name" value="TBC"/>
    <property type="match status" value="1"/>
</dbReference>
<accession>A0A8S1UPA2</accession>
<reference evidence="3" key="1">
    <citation type="submission" date="2021-01" db="EMBL/GenBank/DDBJ databases">
        <authorList>
            <consortium name="Genoscope - CEA"/>
            <person name="William W."/>
        </authorList>
    </citation>
    <scope>NUCLEOTIDE SEQUENCE</scope>
</reference>
<keyword evidence="4" id="KW-1185">Reference proteome</keyword>
<protein>
    <recommendedName>
        <fullName evidence="2">Rab-GAP TBC domain-containing protein</fullName>
    </recommendedName>
</protein>
<keyword evidence="1" id="KW-0812">Transmembrane</keyword>
<comment type="caution">
    <text evidence="3">The sequence shown here is derived from an EMBL/GenBank/DDBJ whole genome shotgun (WGS) entry which is preliminary data.</text>
</comment>
<dbReference type="EMBL" id="CAJJDP010000047">
    <property type="protein sequence ID" value="CAD8165893.1"/>
    <property type="molecule type" value="Genomic_DNA"/>
</dbReference>
<dbReference type="InterPro" id="IPR000195">
    <property type="entry name" value="Rab-GAP-TBC_dom"/>
</dbReference>
<dbReference type="AlphaFoldDB" id="A0A8S1UPA2"/>
<dbReference type="OrthoDB" id="295078at2759"/>
<sequence length="409" mass="48697">MGAICSKQNMNSISNPQKRVKFATVTPMDDSNEEQHHIGVEFQYQIQQDQPNFLIKKQKWEEYFQKRQDFINDEQYITLLRSPNVILQDTSNQKPQEQQVSSQIQAIAKALQEPFKHFNLDLFDAYILKELNAVQFNGYLMEGTIPKFRWNCWMAQVYQNSQYDSNLYASLKAQTLPEKTQDDIKKDQNRTFTRHQYFKEPNKGQEQLVSVLHALSIQYPEIGYAQGMNFVVGFCLIMSGGNEEDVFWFINFINQNERFNWWEIYRGQFTFAQNLCQIFQENFQRQLPQLFNHFQKNGIFTFQYFWQWILTQFLYSFPIEIVIFFWDFILATDIYSILKIGLAFLRDMENVLVGYDLTQLSEYFSYQTKKQNNIDITDLLNKAKNIEITMSEEQKTVNANCKPKTLKQF</sequence>
<evidence type="ECO:0000313" key="3">
    <source>
        <dbReference type="EMBL" id="CAD8165893.1"/>
    </source>
</evidence>
<feature type="transmembrane region" description="Helical" evidence="1">
    <location>
        <begin position="305"/>
        <end position="329"/>
    </location>
</feature>
<dbReference type="InterPro" id="IPR050302">
    <property type="entry name" value="Rab_GAP_TBC_domain"/>
</dbReference>
<dbReference type="GO" id="GO:0005096">
    <property type="term" value="F:GTPase activator activity"/>
    <property type="evidence" value="ECO:0007669"/>
    <property type="project" value="TreeGrafter"/>
</dbReference>
<name>A0A8S1UPA2_PAROT</name>
<keyword evidence="1" id="KW-0472">Membrane</keyword>
<feature type="domain" description="Rab-GAP TBC" evidence="2">
    <location>
        <begin position="143"/>
        <end position="333"/>
    </location>
</feature>
<dbReference type="FunFam" id="1.10.8.270:FF:000033">
    <property type="entry name" value="GTPase-activating protein, putative"/>
    <property type="match status" value="1"/>
</dbReference>
<evidence type="ECO:0000259" key="2">
    <source>
        <dbReference type="PROSITE" id="PS50086"/>
    </source>
</evidence>
<evidence type="ECO:0000256" key="1">
    <source>
        <dbReference type="SAM" id="Phobius"/>
    </source>
</evidence>
<evidence type="ECO:0000313" key="4">
    <source>
        <dbReference type="Proteomes" id="UP000683925"/>
    </source>
</evidence>
<proteinExistence type="predicted"/>
<dbReference type="PROSITE" id="PS50086">
    <property type="entry name" value="TBC_RABGAP"/>
    <property type="match status" value="1"/>
</dbReference>
<organism evidence="3 4">
    <name type="scientific">Paramecium octaurelia</name>
    <dbReference type="NCBI Taxonomy" id="43137"/>
    <lineage>
        <taxon>Eukaryota</taxon>
        <taxon>Sar</taxon>
        <taxon>Alveolata</taxon>
        <taxon>Ciliophora</taxon>
        <taxon>Intramacronucleata</taxon>
        <taxon>Oligohymenophorea</taxon>
        <taxon>Peniculida</taxon>
        <taxon>Parameciidae</taxon>
        <taxon>Paramecium</taxon>
    </lineage>
</organism>
<dbReference type="PANTHER" id="PTHR47219">
    <property type="entry name" value="RAB GTPASE-ACTIVATING PROTEIN 1-LIKE"/>
    <property type="match status" value="1"/>
</dbReference>
<dbReference type="GO" id="GO:0031267">
    <property type="term" value="F:small GTPase binding"/>
    <property type="evidence" value="ECO:0007669"/>
    <property type="project" value="TreeGrafter"/>
</dbReference>
<dbReference type="Proteomes" id="UP000683925">
    <property type="component" value="Unassembled WGS sequence"/>
</dbReference>
<dbReference type="Pfam" id="PF00566">
    <property type="entry name" value="RabGAP-TBC"/>
    <property type="match status" value="1"/>
</dbReference>
<gene>
    <name evidence="3" type="ORF">POCTA_138.1.T0470180</name>
</gene>